<dbReference type="EMBL" id="FOEL01000003">
    <property type="protein sequence ID" value="SEQ18596.1"/>
    <property type="molecule type" value="Genomic_DNA"/>
</dbReference>
<feature type="transmembrane region" description="Helical" evidence="1">
    <location>
        <begin position="56"/>
        <end position="74"/>
    </location>
</feature>
<keyword evidence="1" id="KW-0812">Transmembrane</keyword>
<gene>
    <name evidence="2" type="ORF">SAMN02787113_01301</name>
</gene>
<keyword evidence="1" id="KW-0472">Membrane</keyword>
<accession>A0A1H9DYV7</accession>
<dbReference type="RefSeq" id="WP_008174117.1">
    <property type="nucleotide sequence ID" value="NZ_BJOM01000008.1"/>
</dbReference>
<dbReference type="AlphaFoldDB" id="A0A1H9DYV7"/>
<sequence>MGMWLIPALIAMIIICVISFVSTLKIAKMTSERKSEKDTPISETVEEYATMLNPIVWVYLIFLLFLGIMIFYYWSKAGY</sequence>
<proteinExistence type="predicted"/>
<evidence type="ECO:0008006" key="4">
    <source>
        <dbReference type="Google" id="ProtNLM"/>
    </source>
</evidence>
<evidence type="ECO:0000256" key="1">
    <source>
        <dbReference type="SAM" id="Phobius"/>
    </source>
</evidence>
<dbReference type="Proteomes" id="UP000199410">
    <property type="component" value="Unassembled WGS sequence"/>
</dbReference>
<name>A0A1H9DYV7_9BACI</name>
<protein>
    <recommendedName>
        <fullName evidence="4">Short-chain dehydrogenase</fullName>
    </recommendedName>
</protein>
<reference evidence="2 3" key="1">
    <citation type="submission" date="2016-10" db="EMBL/GenBank/DDBJ databases">
        <authorList>
            <person name="Varghese N."/>
            <person name="Submissions S."/>
        </authorList>
    </citation>
    <scope>NUCLEOTIDE SEQUENCE [LARGE SCALE GENOMIC DNA]</scope>
    <source>
        <strain evidence="2 3">TC-13</strain>
    </source>
</reference>
<feature type="transmembrane region" description="Helical" evidence="1">
    <location>
        <begin position="6"/>
        <end position="27"/>
    </location>
</feature>
<evidence type="ECO:0000313" key="2">
    <source>
        <dbReference type="EMBL" id="SEQ18596.1"/>
    </source>
</evidence>
<organism evidence="2 3">
    <name type="scientific">Lysinibacillus fusiformis</name>
    <dbReference type="NCBI Taxonomy" id="28031"/>
    <lineage>
        <taxon>Bacteria</taxon>
        <taxon>Bacillati</taxon>
        <taxon>Bacillota</taxon>
        <taxon>Bacilli</taxon>
        <taxon>Bacillales</taxon>
        <taxon>Bacillaceae</taxon>
        <taxon>Lysinibacillus</taxon>
    </lineage>
</organism>
<evidence type="ECO:0000313" key="3">
    <source>
        <dbReference type="Proteomes" id="UP000199410"/>
    </source>
</evidence>
<comment type="caution">
    <text evidence="2">The sequence shown here is derived from an EMBL/GenBank/DDBJ whole genome shotgun (WGS) entry which is preliminary data.</text>
</comment>
<keyword evidence="1" id="KW-1133">Transmembrane helix</keyword>